<dbReference type="InterPro" id="IPR007159">
    <property type="entry name" value="SpoVT-AbrB_dom"/>
</dbReference>
<comment type="subunit">
    <text evidence="7">Forms oligomers.</text>
</comment>
<evidence type="ECO:0000256" key="7">
    <source>
        <dbReference type="HAMAP-Rule" id="MF_01008"/>
    </source>
</evidence>
<comment type="caution">
    <text evidence="9">The sequence shown here is derived from an EMBL/GenBank/DDBJ whole genome shotgun (WGS) entry which is preliminary data.</text>
</comment>
<dbReference type="SUPFAM" id="SSF89447">
    <property type="entry name" value="AbrB/MazE/MraZ-like"/>
    <property type="match status" value="1"/>
</dbReference>
<reference evidence="9 10" key="1">
    <citation type="journal article" date="2015" name="Nature">
        <title>rRNA introns, odd ribosomes, and small enigmatic genomes across a large radiation of phyla.</title>
        <authorList>
            <person name="Brown C.T."/>
            <person name="Hug L.A."/>
            <person name="Thomas B.C."/>
            <person name="Sharon I."/>
            <person name="Castelle C.J."/>
            <person name="Singh A."/>
            <person name="Wilkins M.J."/>
            <person name="Williams K.H."/>
            <person name="Banfield J.F."/>
        </authorList>
    </citation>
    <scope>NUCLEOTIDE SEQUENCE [LARGE SCALE GENOMIC DNA]</scope>
</reference>
<evidence type="ECO:0000256" key="4">
    <source>
        <dbReference type="ARBA" id="ARBA00023015"/>
    </source>
</evidence>
<dbReference type="PANTHER" id="PTHR34701">
    <property type="entry name" value="TRANSCRIPTIONAL REGULATOR MRAZ"/>
    <property type="match status" value="1"/>
</dbReference>
<dbReference type="HAMAP" id="MF_01008">
    <property type="entry name" value="MraZ"/>
    <property type="match status" value="1"/>
</dbReference>
<comment type="similarity">
    <text evidence="7">Belongs to the MraZ family.</text>
</comment>
<name>A0A0G0BJ06_9BACT</name>
<dbReference type="GO" id="GO:0009295">
    <property type="term" value="C:nucleoid"/>
    <property type="evidence" value="ECO:0007669"/>
    <property type="project" value="UniProtKB-SubCell"/>
</dbReference>
<sequence>MVPAQESKFMLIGTYLGILSDRRRVAVPKKFINELGDNPILAKWYEDCLILVSSDFWENLSTRLTGGKRARDLGVRDIERFILGSAFEQKPDEQGRIIIPEILAEYAKFEKEICFVGLIDRVEVWPKTVWDEKSTKLAQTTKEYIENLSKNEK</sequence>
<dbReference type="Pfam" id="PF02381">
    <property type="entry name" value="MraZ"/>
    <property type="match status" value="1"/>
</dbReference>
<dbReference type="InterPro" id="IPR035644">
    <property type="entry name" value="MraZ_C"/>
</dbReference>
<proteinExistence type="inferred from homology"/>
<evidence type="ECO:0000313" key="10">
    <source>
        <dbReference type="Proteomes" id="UP000034803"/>
    </source>
</evidence>
<dbReference type="PANTHER" id="PTHR34701:SF1">
    <property type="entry name" value="TRANSCRIPTIONAL REGULATOR MRAZ"/>
    <property type="match status" value="1"/>
</dbReference>
<protein>
    <recommendedName>
        <fullName evidence="1 7">Transcriptional regulator MraZ</fullName>
    </recommendedName>
</protein>
<dbReference type="GO" id="GO:0000976">
    <property type="term" value="F:transcription cis-regulatory region binding"/>
    <property type="evidence" value="ECO:0007669"/>
    <property type="project" value="TreeGrafter"/>
</dbReference>
<evidence type="ECO:0000313" key="9">
    <source>
        <dbReference type="EMBL" id="KKP31027.1"/>
    </source>
</evidence>
<organism evidence="9 10">
    <name type="scientific">Candidatus Woesebacteria bacterium GW2011_GWC2_31_9</name>
    <dbReference type="NCBI Taxonomy" id="1618586"/>
    <lineage>
        <taxon>Bacteria</taxon>
        <taxon>Candidatus Woeseibacteriota</taxon>
    </lineage>
</organism>
<dbReference type="InterPro" id="IPR038619">
    <property type="entry name" value="MraZ_sf"/>
</dbReference>
<keyword evidence="6 7" id="KW-0804">Transcription</keyword>
<keyword evidence="3" id="KW-0677">Repeat</keyword>
<dbReference type="GO" id="GO:0005737">
    <property type="term" value="C:cytoplasm"/>
    <property type="evidence" value="ECO:0007669"/>
    <property type="project" value="UniProtKB-UniRule"/>
</dbReference>
<dbReference type="CDD" id="cd16321">
    <property type="entry name" value="MraZ_C"/>
    <property type="match status" value="1"/>
</dbReference>
<evidence type="ECO:0000256" key="3">
    <source>
        <dbReference type="ARBA" id="ARBA00022737"/>
    </source>
</evidence>
<dbReference type="GO" id="GO:2000143">
    <property type="term" value="P:negative regulation of DNA-templated transcription initiation"/>
    <property type="evidence" value="ECO:0007669"/>
    <property type="project" value="TreeGrafter"/>
</dbReference>
<dbReference type="Gene3D" id="3.40.1550.20">
    <property type="entry name" value="Transcriptional regulator MraZ domain"/>
    <property type="match status" value="1"/>
</dbReference>
<keyword evidence="4 7" id="KW-0805">Transcription regulation</keyword>
<accession>A0A0G0BJ06</accession>
<dbReference type="InterPro" id="IPR037914">
    <property type="entry name" value="SpoVT-AbrB_sf"/>
</dbReference>
<dbReference type="InterPro" id="IPR020603">
    <property type="entry name" value="MraZ_dom"/>
</dbReference>
<keyword evidence="2 7" id="KW-0963">Cytoplasm</keyword>
<dbReference type="Proteomes" id="UP000034803">
    <property type="component" value="Unassembled WGS sequence"/>
</dbReference>
<evidence type="ECO:0000256" key="5">
    <source>
        <dbReference type="ARBA" id="ARBA00023125"/>
    </source>
</evidence>
<dbReference type="InterPro" id="IPR003444">
    <property type="entry name" value="MraZ"/>
</dbReference>
<dbReference type="InterPro" id="IPR035642">
    <property type="entry name" value="MraZ_N"/>
</dbReference>
<comment type="subcellular location">
    <subcellularLocation>
        <location evidence="7">Cytoplasm</location>
        <location evidence="7">Nucleoid</location>
    </subcellularLocation>
</comment>
<evidence type="ECO:0000259" key="8">
    <source>
        <dbReference type="PROSITE" id="PS51740"/>
    </source>
</evidence>
<feature type="domain" description="SpoVT-AbrB" evidence="8">
    <location>
        <begin position="86"/>
        <end position="129"/>
    </location>
</feature>
<keyword evidence="5 7" id="KW-0238">DNA-binding</keyword>
<dbReference type="GO" id="GO:0003700">
    <property type="term" value="F:DNA-binding transcription factor activity"/>
    <property type="evidence" value="ECO:0007669"/>
    <property type="project" value="UniProtKB-UniRule"/>
</dbReference>
<evidence type="ECO:0000256" key="6">
    <source>
        <dbReference type="ARBA" id="ARBA00023163"/>
    </source>
</evidence>
<evidence type="ECO:0000256" key="1">
    <source>
        <dbReference type="ARBA" id="ARBA00013860"/>
    </source>
</evidence>
<dbReference type="EMBL" id="LBOI01000018">
    <property type="protein sequence ID" value="KKP31027.1"/>
    <property type="molecule type" value="Genomic_DNA"/>
</dbReference>
<dbReference type="PROSITE" id="PS51740">
    <property type="entry name" value="SPOVT_ABRB"/>
    <property type="match status" value="1"/>
</dbReference>
<gene>
    <name evidence="7" type="primary">mraZ</name>
    <name evidence="9" type="ORF">UR21_C0018G0018</name>
</gene>
<dbReference type="AlphaFoldDB" id="A0A0G0BJ06"/>
<dbReference type="CDD" id="cd16320">
    <property type="entry name" value="MraZ_N"/>
    <property type="match status" value="1"/>
</dbReference>
<evidence type="ECO:0000256" key="2">
    <source>
        <dbReference type="ARBA" id="ARBA00022490"/>
    </source>
</evidence>